<dbReference type="HOGENOM" id="CLU_1893286_0_0_7"/>
<dbReference type="Proteomes" id="UP000001880">
    <property type="component" value="Chromosome"/>
</dbReference>
<name>D0LR50_HALO1</name>
<feature type="compositionally biased region" description="Low complexity" evidence="1">
    <location>
        <begin position="19"/>
        <end position="51"/>
    </location>
</feature>
<evidence type="ECO:0000256" key="1">
    <source>
        <dbReference type="SAM" id="MobiDB-lite"/>
    </source>
</evidence>
<organism evidence="2 3">
    <name type="scientific">Haliangium ochraceum (strain DSM 14365 / JCM 11303 / SMP-2)</name>
    <dbReference type="NCBI Taxonomy" id="502025"/>
    <lineage>
        <taxon>Bacteria</taxon>
        <taxon>Pseudomonadati</taxon>
        <taxon>Myxococcota</taxon>
        <taxon>Polyangia</taxon>
        <taxon>Haliangiales</taxon>
        <taxon>Kofleriaceae</taxon>
        <taxon>Haliangium</taxon>
    </lineage>
</organism>
<reference evidence="2 3" key="1">
    <citation type="journal article" date="2010" name="Stand. Genomic Sci.">
        <title>Complete genome sequence of Haliangium ochraceum type strain (SMP-2).</title>
        <authorList>
            <consortium name="US DOE Joint Genome Institute (JGI-PGF)"/>
            <person name="Ivanova N."/>
            <person name="Daum C."/>
            <person name="Lang E."/>
            <person name="Abt B."/>
            <person name="Kopitz M."/>
            <person name="Saunders E."/>
            <person name="Lapidus A."/>
            <person name="Lucas S."/>
            <person name="Glavina Del Rio T."/>
            <person name="Nolan M."/>
            <person name="Tice H."/>
            <person name="Copeland A."/>
            <person name="Cheng J.F."/>
            <person name="Chen F."/>
            <person name="Bruce D."/>
            <person name="Goodwin L."/>
            <person name="Pitluck S."/>
            <person name="Mavromatis K."/>
            <person name="Pati A."/>
            <person name="Mikhailova N."/>
            <person name="Chen A."/>
            <person name="Palaniappan K."/>
            <person name="Land M."/>
            <person name="Hauser L."/>
            <person name="Chang Y.J."/>
            <person name="Jeffries C.D."/>
            <person name="Detter J.C."/>
            <person name="Brettin T."/>
            <person name="Rohde M."/>
            <person name="Goker M."/>
            <person name="Bristow J."/>
            <person name="Markowitz V."/>
            <person name="Eisen J.A."/>
            <person name="Hugenholtz P."/>
            <person name="Kyrpides N.C."/>
            <person name="Klenk H.P."/>
        </authorList>
    </citation>
    <scope>NUCLEOTIDE SEQUENCE [LARGE SCALE GENOMIC DNA]</scope>
    <source>
        <strain evidence="3">DSM 14365 / CIP 107738 / JCM 11303 / AJ 13395 / SMP-2</strain>
    </source>
</reference>
<dbReference type="AlphaFoldDB" id="D0LR50"/>
<dbReference type="STRING" id="502025.Hoch_3052"/>
<accession>D0LR50</accession>
<keyword evidence="3" id="KW-1185">Reference proteome</keyword>
<gene>
    <name evidence="2" type="ordered locus">Hoch_3052</name>
</gene>
<protein>
    <submittedName>
        <fullName evidence="2">Uncharacterized protein</fullName>
    </submittedName>
</protein>
<proteinExistence type="predicted"/>
<dbReference type="RefSeq" id="WP_012828158.1">
    <property type="nucleotide sequence ID" value="NC_013440.1"/>
</dbReference>
<dbReference type="EMBL" id="CP001804">
    <property type="protein sequence ID" value="ACY15558.1"/>
    <property type="molecule type" value="Genomic_DNA"/>
</dbReference>
<evidence type="ECO:0000313" key="2">
    <source>
        <dbReference type="EMBL" id="ACY15558.1"/>
    </source>
</evidence>
<feature type="region of interest" description="Disordered" evidence="1">
    <location>
        <begin position="15"/>
        <end position="51"/>
    </location>
</feature>
<dbReference type="KEGG" id="hoh:Hoch_3052"/>
<sequence length="134" mass="13895">MDTKSLLDAQRLARLWQSPRATPATPATPAATQASTAEPVQAQVQPPAPALDPATALRLAEREIARAFPAGGRERQILAPLLIQLGAVLAAEPVDAAAAATLLDTIEDLAESFLHAAGWPAPAPYAVSEDDAES</sequence>
<evidence type="ECO:0000313" key="3">
    <source>
        <dbReference type="Proteomes" id="UP000001880"/>
    </source>
</evidence>